<proteinExistence type="predicted"/>
<protein>
    <submittedName>
        <fullName evidence="1">Uncharacterized protein</fullName>
    </submittedName>
</protein>
<comment type="caution">
    <text evidence="1">The sequence shown here is derived from an EMBL/GenBank/DDBJ whole genome shotgun (WGS) entry which is preliminary data.</text>
</comment>
<dbReference type="Proteomes" id="UP000460650">
    <property type="component" value="Unassembled WGS sequence"/>
</dbReference>
<evidence type="ECO:0000313" key="2">
    <source>
        <dbReference type="Proteomes" id="UP000460650"/>
    </source>
</evidence>
<sequence length="113" mass="12870">MLEKPLAHQWLQPTLDKVGIIRLTVTGRVIMIIDDSDYVYSTLCKTFEDDSVTVDVIVYKENEGSKWLLCLVEQDWGIMHCDTPFDTDKQALDFFDSAVSEFGIVALMDGEVF</sequence>
<dbReference type="EMBL" id="WBVY01000004">
    <property type="protein sequence ID" value="KAB2655877.1"/>
    <property type="molecule type" value="Genomic_DNA"/>
</dbReference>
<gene>
    <name evidence="1" type="ORF">F9K94_15230</name>
</gene>
<reference evidence="1 2" key="1">
    <citation type="submission" date="2019-09" db="EMBL/GenBank/DDBJ databases">
        <title>Taxonomic organization of the family Brucellaceae based on a phylogenomic approach.</title>
        <authorList>
            <person name="Leclercq S."/>
            <person name="Cloeckaert A."/>
            <person name="Zygmunt M.S."/>
        </authorList>
    </citation>
    <scope>NUCLEOTIDE SEQUENCE [LARGE SCALE GENOMIC DNA]</scope>
    <source>
        <strain evidence="1 2">TA93</strain>
    </source>
</reference>
<evidence type="ECO:0000313" key="1">
    <source>
        <dbReference type="EMBL" id="KAB2655877.1"/>
    </source>
</evidence>
<name>A0A7V7VSE7_9HYPH</name>
<dbReference type="RefSeq" id="WP_151646617.1">
    <property type="nucleotide sequence ID" value="NZ_WBVY01000004.1"/>
</dbReference>
<accession>A0A7V7VSE7</accession>
<organism evidence="1 2">
    <name type="scientific">Brucella tritici</name>
    <dbReference type="NCBI Taxonomy" id="94626"/>
    <lineage>
        <taxon>Bacteria</taxon>
        <taxon>Pseudomonadati</taxon>
        <taxon>Pseudomonadota</taxon>
        <taxon>Alphaproteobacteria</taxon>
        <taxon>Hyphomicrobiales</taxon>
        <taxon>Brucellaceae</taxon>
        <taxon>Brucella/Ochrobactrum group</taxon>
        <taxon>Brucella</taxon>
    </lineage>
</organism>
<dbReference type="AlphaFoldDB" id="A0A7V7VSE7"/>